<dbReference type="EMBL" id="FN668642">
    <property type="protein sequence ID" value="CBK21459.2"/>
    <property type="molecule type" value="Genomic_DNA"/>
</dbReference>
<reference evidence="3" key="1">
    <citation type="submission" date="2010-02" db="EMBL/GenBank/DDBJ databases">
        <title>Sequencing and annotation of the Blastocystis hominis genome.</title>
        <authorList>
            <person name="Wincker P."/>
        </authorList>
    </citation>
    <scope>NUCLEOTIDE SEQUENCE</scope>
    <source>
        <strain evidence="3">Singapore isolate B</strain>
    </source>
</reference>
<dbReference type="Gene3D" id="1.25.40.20">
    <property type="entry name" value="Ankyrin repeat-containing domain"/>
    <property type="match status" value="2"/>
</dbReference>
<dbReference type="InterPro" id="IPR019734">
    <property type="entry name" value="TPR_rpt"/>
</dbReference>
<organism evidence="3">
    <name type="scientific">Blastocystis hominis</name>
    <dbReference type="NCBI Taxonomy" id="12968"/>
    <lineage>
        <taxon>Eukaryota</taxon>
        <taxon>Sar</taxon>
        <taxon>Stramenopiles</taxon>
        <taxon>Bigyra</taxon>
        <taxon>Opalozoa</taxon>
        <taxon>Opalinata</taxon>
        <taxon>Blastocystidae</taxon>
        <taxon>Blastocystis</taxon>
    </lineage>
</organism>
<dbReference type="Gene3D" id="1.25.40.10">
    <property type="entry name" value="Tetratricopeptide repeat domain"/>
    <property type="match status" value="1"/>
</dbReference>
<feature type="repeat" description="ANK" evidence="1">
    <location>
        <begin position="50"/>
        <end position="82"/>
    </location>
</feature>
<dbReference type="InterPro" id="IPR002110">
    <property type="entry name" value="Ankyrin_rpt"/>
</dbReference>
<dbReference type="InterPro" id="IPR051616">
    <property type="entry name" value="Cul2-RING_E3_ligase_SR"/>
</dbReference>
<dbReference type="Proteomes" id="UP000008312">
    <property type="component" value="Unassembled WGS sequence"/>
</dbReference>
<proteinExistence type="predicted"/>
<dbReference type="SMART" id="SM00028">
    <property type="entry name" value="TPR"/>
    <property type="match status" value="3"/>
</dbReference>
<dbReference type="GeneID" id="24918862"/>
<dbReference type="PROSITE" id="PS50088">
    <property type="entry name" value="ANK_REPEAT"/>
    <property type="match status" value="2"/>
</dbReference>
<dbReference type="PANTHER" id="PTHR46224:SF6">
    <property type="entry name" value="ANKYRIN REPEAT FAMILY PROTEIN"/>
    <property type="match status" value="1"/>
</dbReference>
<accession>D8M070</accession>
<keyword evidence="2" id="KW-0802">TPR repeat</keyword>
<evidence type="ECO:0000313" key="3">
    <source>
        <dbReference type="EMBL" id="CBK21459.2"/>
    </source>
</evidence>
<dbReference type="Pfam" id="PF14559">
    <property type="entry name" value="TPR_19"/>
    <property type="match status" value="1"/>
</dbReference>
<protein>
    <submittedName>
        <fullName evidence="3">Uncharacterized protein</fullName>
    </submittedName>
</protein>
<feature type="repeat" description="ANK" evidence="1">
    <location>
        <begin position="16"/>
        <end position="48"/>
    </location>
</feature>
<dbReference type="SUPFAM" id="SSF48403">
    <property type="entry name" value="Ankyrin repeat"/>
    <property type="match status" value="1"/>
</dbReference>
<gene>
    <name evidence="3" type="ORF">GSBLH_T00001625001</name>
</gene>
<dbReference type="OrthoDB" id="61240at2759"/>
<evidence type="ECO:0000256" key="1">
    <source>
        <dbReference type="PROSITE-ProRule" id="PRU00023"/>
    </source>
</evidence>
<dbReference type="AlphaFoldDB" id="D8M070"/>
<evidence type="ECO:0000313" key="4">
    <source>
        <dbReference type="Proteomes" id="UP000008312"/>
    </source>
</evidence>
<dbReference type="RefSeq" id="XP_012895507.1">
    <property type="nucleotide sequence ID" value="XM_013040053.1"/>
</dbReference>
<dbReference type="OMA" id="AACYFNQ"/>
<name>D8M070_BLAHO</name>
<dbReference type="PROSITE" id="PS50005">
    <property type="entry name" value="TPR"/>
    <property type="match status" value="2"/>
</dbReference>
<keyword evidence="1" id="KW-0040">ANK repeat</keyword>
<evidence type="ECO:0000256" key="2">
    <source>
        <dbReference type="PROSITE-ProRule" id="PRU00339"/>
    </source>
</evidence>
<dbReference type="SMART" id="SM00248">
    <property type="entry name" value="ANK"/>
    <property type="match status" value="5"/>
</dbReference>
<feature type="repeat" description="TPR" evidence="2">
    <location>
        <begin position="257"/>
        <end position="290"/>
    </location>
</feature>
<dbReference type="PANTHER" id="PTHR46224">
    <property type="entry name" value="ANKYRIN REPEAT FAMILY PROTEIN"/>
    <property type="match status" value="1"/>
</dbReference>
<dbReference type="SUPFAM" id="SSF48452">
    <property type="entry name" value="TPR-like"/>
    <property type="match status" value="1"/>
</dbReference>
<dbReference type="Pfam" id="PF12796">
    <property type="entry name" value="Ank_2"/>
    <property type="match status" value="1"/>
</dbReference>
<dbReference type="Pfam" id="PF00023">
    <property type="entry name" value="Ank"/>
    <property type="match status" value="1"/>
</dbReference>
<sequence length="341" mass="37239">MAAFLIASGAELNPSTGVPALHKAVDQSSLPILTLLLEKGANVNLITPQSHGTPLHHACASSRNPVLPLLLQCHADVNLKDEQNLTPLIYAAINTNAAAISLLLNSGADPLITLPDGETALHVVSDAGHLPSVKAFTEHASIQQTANFGDSKNETPIVYAARAKHAEIVELLLPFTTSMAGKTVSELMEEFKAPEPVKEADTEKEKEKTNPEVDLTAEQAVQLHQMKVEGVKRFNASQWSSAKDLFIQALELNPGDVVLHSNLSSCYLKMGELDKAMEEAETCIRLQPKWCRGYYRKGMVFFERKEYVDAATSFYQGCEIDPSDKKLSQMVEIVRCESCVV</sequence>
<dbReference type="InterPro" id="IPR011990">
    <property type="entry name" value="TPR-like_helical_dom_sf"/>
</dbReference>
<dbReference type="InParanoid" id="D8M070"/>
<keyword evidence="4" id="KW-1185">Reference proteome</keyword>
<dbReference type="PROSITE" id="PS50297">
    <property type="entry name" value="ANK_REP_REGION"/>
    <property type="match status" value="2"/>
</dbReference>
<feature type="repeat" description="TPR" evidence="2">
    <location>
        <begin position="291"/>
        <end position="324"/>
    </location>
</feature>
<dbReference type="InterPro" id="IPR036770">
    <property type="entry name" value="Ankyrin_rpt-contain_sf"/>
</dbReference>